<dbReference type="EMBL" id="MT142454">
    <property type="protein sequence ID" value="QJA81293.1"/>
    <property type="molecule type" value="Genomic_DNA"/>
</dbReference>
<dbReference type="EMBL" id="MT141475">
    <property type="protein sequence ID" value="QJA62580.1"/>
    <property type="molecule type" value="Genomic_DNA"/>
</dbReference>
<gene>
    <name evidence="2" type="ORF">MM415A00556_0013</name>
    <name evidence="1" type="ORF">MM415B00751_0016</name>
    <name evidence="3" type="ORF">TM448B01999_0004</name>
</gene>
<dbReference type="EMBL" id="MT144863">
    <property type="protein sequence ID" value="QJI00596.1"/>
    <property type="molecule type" value="Genomic_DNA"/>
</dbReference>
<name>A0A6M3IYM9_9ZZZZ</name>
<evidence type="ECO:0000313" key="2">
    <source>
        <dbReference type="EMBL" id="QJA81293.1"/>
    </source>
</evidence>
<accession>A0A6M3IYM9</accession>
<reference evidence="1" key="1">
    <citation type="submission" date="2020-03" db="EMBL/GenBank/DDBJ databases">
        <title>The deep terrestrial virosphere.</title>
        <authorList>
            <person name="Holmfeldt K."/>
            <person name="Nilsson E."/>
            <person name="Simone D."/>
            <person name="Lopez-Fernandez M."/>
            <person name="Wu X."/>
            <person name="de Brujin I."/>
            <person name="Lundin D."/>
            <person name="Andersson A."/>
            <person name="Bertilsson S."/>
            <person name="Dopson M."/>
        </authorList>
    </citation>
    <scope>NUCLEOTIDE SEQUENCE</scope>
    <source>
        <strain evidence="2">MM415A00556</strain>
        <strain evidence="1">MM415B00751</strain>
        <strain evidence="3">TM448B01999</strain>
    </source>
</reference>
<protein>
    <submittedName>
        <fullName evidence="1">Uncharacterized protein</fullName>
    </submittedName>
</protein>
<dbReference type="AlphaFoldDB" id="A0A6M3IYM9"/>
<organism evidence="1">
    <name type="scientific">viral metagenome</name>
    <dbReference type="NCBI Taxonomy" id="1070528"/>
    <lineage>
        <taxon>unclassified sequences</taxon>
        <taxon>metagenomes</taxon>
        <taxon>organismal metagenomes</taxon>
    </lineage>
</organism>
<proteinExistence type="predicted"/>
<sequence length="207" mass="23830">MRIVKPLTTTMDPHNRYTSRLHFRNGVVRDFYMRGAIAFPNGKKEGFAVMAGVDLETGFIIIFEQFRYWTISHWLNDDGTIHEREDGGYYLGLIQFITDNLSLYQCGSYYWGGQHIDVWTRHATALYDIAPSRLELIEVPYVALNGLDLLHAKIKTHGFRADTDSVLDQSITQFVNMQTTNADYDNAALCLMILLSGFEFQPWMKTN</sequence>
<evidence type="ECO:0000313" key="1">
    <source>
        <dbReference type="EMBL" id="QJA62580.1"/>
    </source>
</evidence>
<evidence type="ECO:0000313" key="3">
    <source>
        <dbReference type="EMBL" id="QJI00596.1"/>
    </source>
</evidence>